<evidence type="ECO:0000313" key="6">
    <source>
        <dbReference type="Proteomes" id="UP000003301"/>
    </source>
</evidence>
<dbReference type="SUPFAM" id="SSF53850">
    <property type="entry name" value="Periplasmic binding protein-like II"/>
    <property type="match status" value="1"/>
</dbReference>
<comment type="caution">
    <text evidence="5">The sequence shown here is derived from an EMBL/GenBank/DDBJ whole genome shotgun (WGS) entry which is preliminary data.</text>
</comment>
<dbReference type="InterPro" id="IPR000914">
    <property type="entry name" value="SBP_5_dom"/>
</dbReference>
<dbReference type="Proteomes" id="UP000003301">
    <property type="component" value="Unassembled WGS sequence"/>
</dbReference>
<gene>
    <name evidence="5" type="ORF">FSAG_002347</name>
</gene>
<keyword evidence="3" id="KW-0732">Signal</keyword>
<evidence type="ECO:0000313" key="5">
    <source>
        <dbReference type="EMBL" id="KGE62937.1"/>
    </source>
</evidence>
<evidence type="ECO:0000256" key="2">
    <source>
        <dbReference type="ARBA" id="ARBA00022448"/>
    </source>
</evidence>
<protein>
    <submittedName>
        <fullName evidence="5">Peptide/nickel transport system substrate-binding protein</fullName>
    </submittedName>
</protein>
<evidence type="ECO:0000256" key="1">
    <source>
        <dbReference type="ARBA" id="ARBA00005695"/>
    </source>
</evidence>
<evidence type="ECO:0000256" key="3">
    <source>
        <dbReference type="ARBA" id="ARBA00022729"/>
    </source>
</evidence>
<name>A0ABR4WM20_9FUSO</name>
<dbReference type="PROSITE" id="PS51257">
    <property type="entry name" value="PROKAR_LIPOPROTEIN"/>
    <property type="match status" value="1"/>
</dbReference>
<keyword evidence="6" id="KW-1185">Reference proteome</keyword>
<dbReference type="InterPro" id="IPR039424">
    <property type="entry name" value="SBP_5"/>
</dbReference>
<reference evidence="5" key="1">
    <citation type="submission" date="2013-05" db="EMBL/GenBank/DDBJ databases">
        <title>The Genome Sequence of Fusobacterium sp. 2_1_31.</title>
        <authorList>
            <consortium name="The Broad Institute Genomics Platform"/>
            <person name="Earl A."/>
            <person name="Ward D."/>
            <person name="Feldgarden M."/>
            <person name="Gevers D."/>
            <person name="Ambrose C."/>
            <person name="Strauss J."/>
            <person name="Allen-Vercoe E."/>
            <person name="Walker B."/>
            <person name="Young S."/>
            <person name="Zeng Q."/>
            <person name="Gargeya S."/>
            <person name="Fitzgerald M."/>
            <person name="Haas B."/>
            <person name="Abouelleil A."/>
            <person name="Allen A.W."/>
            <person name="Alvarado L."/>
            <person name="Arachchi H.M."/>
            <person name="Berlin A.M."/>
            <person name="Chapman S.B."/>
            <person name="Gainer-Dewar J."/>
            <person name="Goldberg J."/>
            <person name="Griggs A."/>
            <person name="Gujja S."/>
            <person name="Hansen M."/>
            <person name="Howarth C."/>
            <person name="Imamovic A."/>
            <person name="Ireland A."/>
            <person name="Larimer J."/>
            <person name="McCowan C."/>
            <person name="Murphy C."/>
            <person name="Pearson M."/>
            <person name="Poon T.W."/>
            <person name="Priest M."/>
            <person name="Roberts A."/>
            <person name="Saif S."/>
            <person name="Shea T."/>
            <person name="Sisk P."/>
            <person name="Sykes S."/>
            <person name="Wortman J."/>
            <person name="Nusbaum C."/>
            <person name="Birren B."/>
        </authorList>
    </citation>
    <scope>NUCLEOTIDE SEQUENCE</scope>
    <source>
        <strain evidence="5">2_1_31</strain>
    </source>
</reference>
<dbReference type="PANTHER" id="PTHR30290">
    <property type="entry name" value="PERIPLASMIC BINDING COMPONENT OF ABC TRANSPORTER"/>
    <property type="match status" value="1"/>
</dbReference>
<keyword evidence="2" id="KW-0813">Transport</keyword>
<dbReference type="Gene3D" id="3.40.190.10">
    <property type="entry name" value="Periplasmic binding protein-like II"/>
    <property type="match status" value="1"/>
</dbReference>
<proteinExistence type="inferred from homology"/>
<dbReference type="EMBL" id="ACDC03000012">
    <property type="protein sequence ID" value="KGE62937.1"/>
    <property type="molecule type" value="Genomic_DNA"/>
</dbReference>
<dbReference type="Gene3D" id="3.90.76.10">
    <property type="entry name" value="Dipeptide-binding Protein, Domain 1"/>
    <property type="match status" value="1"/>
</dbReference>
<organism evidence="5 6">
    <name type="scientific">Fusobacterium periodonticum 2_1_31</name>
    <dbReference type="NCBI Taxonomy" id="469599"/>
    <lineage>
        <taxon>Bacteria</taxon>
        <taxon>Fusobacteriati</taxon>
        <taxon>Fusobacteriota</taxon>
        <taxon>Fusobacteriia</taxon>
        <taxon>Fusobacteriales</taxon>
        <taxon>Fusobacteriaceae</taxon>
        <taxon>Fusobacterium</taxon>
    </lineage>
</organism>
<dbReference type="Pfam" id="PF00496">
    <property type="entry name" value="SBP_bac_5"/>
    <property type="match status" value="1"/>
</dbReference>
<accession>A0ABR4WM20</accession>
<dbReference type="PANTHER" id="PTHR30290:SF9">
    <property type="entry name" value="OLIGOPEPTIDE-BINDING PROTEIN APPA"/>
    <property type="match status" value="1"/>
</dbReference>
<sequence>MKKIKILVILILSLLLISCGEKEETVEKVEQIFYTAMPKQEYNLNPQSYTGNERALITQIFEGLTELKDEGTRYVEVLNIEHSDDFKEWIFTLRDDLKWSDNQKITAETYLESWLNTLENSNSDEIYRMFVIKGAEDFAKKKVDRSSVGIKAQENKLIVTLNSSVKNFD</sequence>
<evidence type="ECO:0000259" key="4">
    <source>
        <dbReference type="Pfam" id="PF00496"/>
    </source>
</evidence>
<comment type="similarity">
    <text evidence="1">Belongs to the bacterial solute-binding protein 5 family.</text>
</comment>
<feature type="domain" description="Solute-binding protein family 5" evidence="4">
    <location>
        <begin position="81"/>
        <end position="141"/>
    </location>
</feature>